<feature type="region of interest" description="Disordered" evidence="1">
    <location>
        <begin position="151"/>
        <end position="173"/>
    </location>
</feature>
<dbReference type="Gene3D" id="3.30.70.1230">
    <property type="entry name" value="Nucleotide cyclase"/>
    <property type="match status" value="1"/>
</dbReference>
<dbReference type="AlphaFoldDB" id="A0A383VRV6"/>
<gene>
    <name evidence="2" type="ORF">BQ4739_LOCUS8615</name>
</gene>
<evidence type="ECO:0008006" key="4">
    <source>
        <dbReference type="Google" id="ProtNLM"/>
    </source>
</evidence>
<name>A0A383VRV6_TETOB</name>
<evidence type="ECO:0000313" key="2">
    <source>
        <dbReference type="EMBL" id="SZX68247.1"/>
    </source>
</evidence>
<feature type="region of interest" description="Disordered" evidence="1">
    <location>
        <begin position="1096"/>
        <end position="1132"/>
    </location>
</feature>
<dbReference type="SUPFAM" id="SSF55073">
    <property type="entry name" value="Nucleotide cyclase"/>
    <property type="match status" value="1"/>
</dbReference>
<sequence length="1154" mass="115465">MDEATFARIKEELHPLGAVDANGLNYDKLAQRTSLWQLLCLGTLCSSRRHDMLDADEAVVLDMGQYEVPAPPQKVASMRNANASLRQSLKIVWPQMLTQPHAADLPASSGLQESGGGLQESGGLQDGYLLQPTSSLPGAVPLACSSYGYGQQQQQQQQQQQRGSAGGADASGNAPLTARQRVRLVQILAPSLVGRAAVWGNQLSLKSSWVCCDAPYYEAPGAVEAPLGNAVAGRTNSLGAAAAAAGAAASSSPQLQLQQQLDTSTATGSAGLSPTASLSLGAADAAAAAATDTAGDAPKHNFAVAAFASVDSEQQAMLCISSPAAAAAGAASSYWHHNAPQQQQLLGRQLAPPMPPVTMVFLVVEGAKVFGKGRRPLVKEVHAQLAALLVEALKHTQGGYLCRMQEGDLKYMVAFSSARSALEWCLLVQEAALYLHWPDKSFARIPQLRSEYDAEGQLVFRGPRLKMGVCEGVPRTIIPDHLGRADYHGSSINQAARYMDAGAHGGQIACEAELAAAVFAEWAHSGSSSSNATPGGSSAADEEGASMDPAVVRTASAPVAAAGGGAAAAGSGLEADCMLLDGAGGSAELDGGCGAAGAGGPPVLRSNTSRSLDSGLAQLRSTGSSEAAQQQQQQGAAAGAAGCVRCTCSASCAADSMGASGCNCGAAAAAAAAAECGRAEHAGSMGSPFAMSADAAAIAAGAAAGVPAGSANAVPDCTAAAAVQPALSGECSTTSSKESGTAAAAAAAGGSGSGLGSRLSRLFVKSSSTRSRLGYSSTDIKQQELQLAAAATDEQHTAAAAAAAAVSKVAFAGGPGHQSTAAAAPPPSAAPRFGLSEVPRVPVAVSAHHLGSFRFKGNPQPLQMVNVMAASLAGRAALFPADPPKGKGNRVAAGEGLAGSAVAQLPTLALQYRARVPHHVLELVPATPLAGAVGAADPKGLLRGQLRTASMPVTRSRTMMAGLRWGAGSPVDDAAQQQQQQDVEGGLGFGIGLLRLPSSRASSSGRSLSFLMQQRHTPSIPEEPGWDAAAAGKDVGATAAAAAGYADACGVDVRSSTSSNGSGGWASSLGGLFGAGGSHGSKARLAQSLRSQSAIVSRTSSSGGGCESAGVGPFGRSSGSAPHSQRPSASNGADVVIPLAVLREQHSAAAPDAA</sequence>
<dbReference type="InterPro" id="IPR029787">
    <property type="entry name" value="Nucleotide_cyclase"/>
</dbReference>
<feature type="compositionally biased region" description="Polar residues" evidence="1">
    <location>
        <begin position="1117"/>
        <end position="1131"/>
    </location>
</feature>
<protein>
    <recommendedName>
        <fullName evidence="4">Guanylate cyclase domain-containing protein</fullName>
    </recommendedName>
</protein>
<dbReference type="EMBL" id="FNXT01000847">
    <property type="protein sequence ID" value="SZX68247.1"/>
    <property type="molecule type" value="Genomic_DNA"/>
</dbReference>
<keyword evidence="3" id="KW-1185">Reference proteome</keyword>
<evidence type="ECO:0000313" key="3">
    <source>
        <dbReference type="Proteomes" id="UP000256970"/>
    </source>
</evidence>
<reference evidence="2 3" key="1">
    <citation type="submission" date="2016-10" db="EMBL/GenBank/DDBJ databases">
        <authorList>
            <person name="Cai Z."/>
        </authorList>
    </citation>
    <scope>NUCLEOTIDE SEQUENCE [LARGE SCALE GENOMIC DNA]</scope>
</reference>
<dbReference type="STRING" id="3088.A0A383VRV6"/>
<feature type="region of interest" description="Disordered" evidence="1">
    <location>
        <begin position="105"/>
        <end position="124"/>
    </location>
</feature>
<feature type="compositionally biased region" description="Low complexity" evidence="1">
    <location>
        <begin position="526"/>
        <end position="539"/>
    </location>
</feature>
<evidence type="ECO:0000256" key="1">
    <source>
        <dbReference type="SAM" id="MobiDB-lite"/>
    </source>
</evidence>
<dbReference type="Proteomes" id="UP000256970">
    <property type="component" value="Unassembled WGS sequence"/>
</dbReference>
<feature type="region of interest" description="Disordered" evidence="1">
    <location>
        <begin position="526"/>
        <end position="546"/>
    </location>
</feature>
<accession>A0A383VRV6</accession>
<organism evidence="2 3">
    <name type="scientific">Tetradesmus obliquus</name>
    <name type="common">Green alga</name>
    <name type="synonym">Acutodesmus obliquus</name>
    <dbReference type="NCBI Taxonomy" id="3088"/>
    <lineage>
        <taxon>Eukaryota</taxon>
        <taxon>Viridiplantae</taxon>
        <taxon>Chlorophyta</taxon>
        <taxon>core chlorophytes</taxon>
        <taxon>Chlorophyceae</taxon>
        <taxon>CS clade</taxon>
        <taxon>Sphaeropleales</taxon>
        <taxon>Scenedesmaceae</taxon>
        <taxon>Tetradesmus</taxon>
    </lineage>
</organism>
<proteinExistence type="predicted"/>